<feature type="compositionally biased region" description="Basic and acidic residues" evidence="1">
    <location>
        <begin position="29"/>
        <end position="38"/>
    </location>
</feature>
<keyword evidence="2" id="KW-1185">Reference proteome</keyword>
<feature type="compositionally biased region" description="Polar residues" evidence="1">
    <location>
        <begin position="226"/>
        <end position="237"/>
    </location>
</feature>
<evidence type="ECO:0000313" key="3">
    <source>
        <dbReference type="RefSeq" id="XP_020834822.1"/>
    </source>
</evidence>
<reference evidence="3" key="1">
    <citation type="submission" date="2025-08" db="UniProtKB">
        <authorList>
            <consortium name="RefSeq"/>
        </authorList>
    </citation>
    <scope>IDENTIFICATION</scope>
    <source>
        <tissue evidence="3">Spleen</tissue>
    </source>
</reference>
<dbReference type="GeneID" id="110202818"/>
<organism evidence="2 3">
    <name type="scientific">Phascolarctos cinereus</name>
    <name type="common">Koala</name>
    <dbReference type="NCBI Taxonomy" id="38626"/>
    <lineage>
        <taxon>Eukaryota</taxon>
        <taxon>Metazoa</taxon>
        <taxon>Chordata</taxon>
        <taxon>Craniata</taxon>
        <taxon>Vertebrata</taxon>
        <taxon>Euteleostomi</taxon>
        <taxon>Mammalia</taxon>
        <taxon>Metatheria</taxon>
        <taxon>Diprotodontia</taxon>
        <taxon>Phascolarctidae</taxon>
        <taxon>Phascolarctos</taxon>
    </lineage>
</organism>
<sequence length="244" mass="26889">MIHCLPPGEERKIWIKTHVTKKRTVALEKSLDDTEIPRPHSPQPGSSPAPQLHGGQIQPPNAMLHFGQLLLGDQTPVVTQSLKERSQPAPWEPGYERTGNSGSGNSISFRTIWHPSFCALFDARDHDTQSLAPPEVEGNRESSQSDKGFPDLCSEDFFFSDPLLPSITQIPIGLSQPPQQILRRSRQLLAPPPIMSVWTQPTPARILTWMCGPEITPVTCLLEMSQGDTESTPTPKSSLVPPTP</sequence>
<dbReference type="RefSeq" id="XP_020834822.1">
    <property type="nucleotide sequence ID" value="XM_020979163.1"/>
</dbReference>
<proteinExistence type="predicted"/>
<dbReference type="GO" id="GO:0005737">
    <property type="term" value="C:cytoplasm"/>
    <property type="evidence" value="ECO:0007669"/>
    <property type="project" value="InterPro"/>
</dbReference>
<dbReference type="FunCoup" id="A0A6P5JKL5">
    <property type="interactions" value="27"/>
</dbReference>
<gene>
    <name evidence="3" type="primary">SAP25</name>
</gene>
<feature type="region of interest" description="Disordered" evidence="1">
    <location>
        <begin position="225"/>
        <end position="244"/>
    </location>
</feature>
<dbReference type="PANTHER" id="PTHR39231:SF1">
    <property type="entry name" value="HISTONE DEACETYLASE COMPLEX SUBUNIT SAP25"/>
    <property type="match status" value="1"/>
</dbReference>
<evidence type="ECO:0000313" key="2">
    <source>
        <dbReference type="Proteomes" id="UP000515140"/>
    </source>
</evidence>
<feature type="region of interest" description="Disordered" evidence="1">
    <location>
        <begin position="29"/>
        <end position="60"/>
    </location>
</feature>
<protein>
    <submittedName>
        <fullName evidence="3">Histone deacetylase complex subunit SAP25 isoform X1</fullName>
    </submittedName>
</protein>
<dbReference type="AlphaFoldDB" id="A0A6P5JKL5"/>
<accession>A0A6P5JKL5</accession>
<dbReference type="CTD" id="100316904"/>
<dbReference type="GO" id="GO:0006355">
    <property type="term" value="P:regulation of DNA-templated transcription"/>
    <property type="evidence" value="ECO:0007669"/>
    <property type="project" value="InterPro"/>
</dbReference>
<dbReference type="Pfam" id="PF15476">
    <property type="entry name" value="SAP25"/>
    <property type="match status" value="1"/>
</dbReference>
<name>A0A6P5JKL5_PHACI</name>
<dbReference type="Proteomes" id="UP000515140">
    <property type="component" value="Unplaced"/>
</dbReference>
<dbReference type="GO" id="GO:0005634">
    <property type="term" value="C:nucleus"/>
    <property type="evidence" value="ECO:0007669"/>
    <property type="project" value="InterPro"/>
</dbReference>
<evidence type="ECO:0000256" key="1">
    <source>
        <dbReference type="SAM" id="MobiDB-lite"/>
    </source>
</evidence>
<feature type="region of interest" description="Disordered" evidence="1">
    <location>
        <begin position="83"/>
        <end position="103"/>
    </location>
</feature>
<dbReference type="InterPro" id="IPR029163">
    <property type="entry name" value="SAP25"/>
</dbReference>
<dbReference type="KEGG" id="pcw:110202818"/>
<dbReference type="PANTHER" id="PTHR39231">
    <property type="entry name" value="HISTONE DEACETYLASE COMPLEX SUBUNIT SAP25"/>
    <property type="match status" value="1"/>
</dbReference>
<dbReference type="InParanoid" id="A0A6P5JKL5"/>